<comment type="similarity">
    <text evidence="1">Belongs to the LysR transcriptional regulatory family.</text>
</comment>
<dbReference type="Pfam" id="PF03466">
    <property type="entry name" value="LysR_substrate"/>
    <property type="match status" value="1"/>
</dbReference>
<keyword evidence="7" id="KW-1185">Reference proteome</keyword>
<evidence type="ECO:0000256" key="3">
    <source>
        <dbReference type="ARBA" id="ARBA00023125"/>
    </source>
</evidence>
<gene>
    <name evidence="6" type="ORF">GCM10022277_29080</name>
</gene>
<name>A0ABP7MY21_9GAMM</name>
<dbReference type="InterPro" id="IPR000847">
    <property type="entry name" value="LysR_HTH_N"/>
</dbReference>
<dbReference type="Gene3D" id="3.40.190.290">
    <property type="match status" value="1"/>
</dbReference>
<dbReference type="InterPro" id="IPR036388">
    <property type="entry name" value="WH-like_DNA-bd_sf"/>
</dbReference>
<dbReference type="SUPFAM" id="SSF53850">
    <property type="entry name" value="Periplasmic binding protein-like II"/>
    <property type="match status" value="1"/>
</dbReference>
<evidence type="ECO:0000256" key="2">
    <source>
        <dbReference type="ARBA" id="ARBA00023015"/>
    </source>
</evidence>
<accession>A0ABP7MY21</accession>
<dbReference type="SUPFAM" id="SSF46785">
    <property type="entry name" value="Winged helix' DNA-binding domain"/>
    <property type="match status" value="1"/>
</dbReference>
<evidence type="ECO:0000259" key="5">
    <source>
        <dbReference type="PROSITE" id="PS50931"/>
    </source>
</evidence>
<sequence length="297" mass="32944">MNWRSINFDWNRARAFLVTAEEGSFSAAAKALGMSQPTLGRQVSALEDELNVVLFEKVGKGIVLTPSGEELLAHVKQMGAAASEFSLAATGQSHSIEGTVSISATEVMAAYILAPLLKKLRKTAPGIHIEIIATNEASDLRRREADIAIRNFQPQHADLIARRMTDGQGYLYATPDYLNTLGTQIHFEQLNRADYVGFTDNPPLIKALNSIGLSLTAKNFPFITESHIVHWEIVKNGAAIGVMPDFIGDYEPRVQRVMPDLEPVSFGTWLVVHRELRTNRKVRLVYDFLAEELSRVL</sequence>
<protein>
    <submittedName>
        <fullName evidence="6">LysR family transcriptional regulator</fullName>
    </submittedName>
</protein>
<dbReference type="Gene3D" id="1.10.10.10">
    <property type="entry name" value="Winged helix-like DNA-binding domain superfamily/Winged helix DNA-binding domain"/>
    <property type="match status" value="1"/>
</dbReference>
<dbReference type="PANTHER" id="PTHR30537:SF3">
    <property type="entry name" value="TRANSCRIPTIONAL REGULATORY PROTEIN"/>
    <property type="match status" value="1"/>
</dbReference>
<dbReference type="PANTHER" id="PTHR30537">
    <property type="entry name" value="HTH-TYPE TRANSCRIPTIONAL REGULATOR"/>
    <property type="match status" value="1"/>
</dbReference>
<evidence type="ECO:0000313" key="7">
    <source>
        <dbReference type="Proteomes" id="UP001501565"/>
    </source>
</evidence>
<dbReference type="RefSeq" id="WP_344799281.1">
    <property type="nucleotide sequence ID" value="NZ_BAABBN010000007.1"/>
</dbReference>
<dbReference type="EMBL" id="BAABBN010000007">
    <property type="protein sequence ID" value="GAA3930549.1"/>
    <property type="molecule type" value="Genomic_DNA"/>
</dbReference>
<proteinExistence type="inferred from homology"/>
<dbReference type="Proteomes" id="UP001501565">
    <property type="component" value="Unassembled WGS sequence"/>
</dbReference>
<organism evidence="6 7">
    <name type="scientific">Litoribacillus peritrichatus</name>
    <dbReference type="NCBI Taxonomy" id="718191"/>
    <lineage>
        <taxon>Bacteria</taxon>
        <taxon>Pseudomonadati</taxon>
        <taxon>Pseudomonadota</taxon>
        <taxon>Gammaproteobacteria</taxon>
        <taxon>Oceanospirillales</taxon>
        <taxon>Oceanospirillaceae</taxon>
        <taxon>Litoribacillus</taxon>
    </lineage>
</organism>
<evidence type="ECO:0000256" key="4">
    <source>
        <dbReference type="ARBA" id="ARBA00023163"/>
    </source>
</evidence>
<keyword evidence="3" id="KW-0238">DNA-binding</keyword>
<dbReference type="InterPro" id="IPR036390">
    <property type="entry name" value="WH_DNA-bd_sf"/>
</dbReference>
<dbReference type="InterPro" id="IPR058163">
    <property type="entry name" value="LysR-type_TF_proteobact-type"/>
</dbReference>
<dbReference type="InterPro" id="IPR005119">
    <property type="entry name" value="LysR_subst-bd"/>
</dbReference>
<evidence type="ECO:0000256" key="1">
    <source>
        <dbReference type="ARBA" id="ARBA00009437"/>
    </source>
</evidence>
<keyword evidence="4" id="KW-0804">Transcription</keyword>
<dbReference type="PRINTS" id="PR00039">
    <property type="entry name" value="HTHLYSR"/>
</dbReference>
<evidence type="ECO:0000313" key="6">
    <source>
        <dbReference type="EMBL" id="GAA3930549.1"/>
    </source>
</evidence>
<comment type="caution">
    <text evidence="6">The sequence shown here is derived from an EMBL/GenBank/DDBJ whole genome shotgun (WGS) entry which is preliminary data.</text>
</comment>
<feature type="domain" description="HTH lysR-type" evidence="5">
    <location>
        <begin position="8"/>
        <end position="65"/>
    </location>
</feature>
<keyword evidence="2" id="KW-0805">Transcription regulation</keyword>
<reference evidence="7" key="1">
    <citation type="journal article" date="2019" name="Int. J. Syst. Evol. Microbiol.">
        <title>The Global Catalogue of Microorganisms (GCM) 10K type strain sequencing project: providing services to taxonomists for standard genome sequencing and annotation.</title>
        <authorList>
            <consortium name="The Broad Institute Genomics Platform"/>
            <consortium name="The Broad Institute Genome Sequencing Center for Infectious Disease"/>
            <person name="Wu L."/>
            <person name="Ma J."/>
        </authorList>
    </citation>
    <scope>NUCLEOTIDE SEQUENCE [LARGE SCALE GENOMIC DNA]</scope>
    <source>
        <strain evidence="7">JCM 17551</strain>
    </source>
</reference>
<dbReference type="PROSITE" id="PS50931">
    <property type="entry name" value="HTH_LYSR"/>
    <property type="match status" value="1"/>
</dbReference>
<dbReference type="Pfam" id="PF00126">
    <property type="entry name" value="HTH_1"/>
    <property type="match status" value="1"/>
</dbReference>